<evidence type="ECO:0000313" key="2">
    <source>
        <dbReference type="Proteomes" id="UP000192247"/>
    </source>
</evidence>
<keyword evidence="2" id="KW-1185">Reference proteome</keyword>
<organism evidence="1 2">
    <name type="scientific">Tropilaelaps mercedesae</name>
    <dbReference type="NCBI Taxonomy" id="418985"/>
    <lineage>
        <taxon>Eukaryota</taxon>
        <taxon>Metazoa</taxon>
        <taxon>Ecdysozoa</taxon>
        <taxon>Arthropoda</taxon>
        <taxon>Chelicerata</taxon>
        <taxon>Arachnida</taxon>
        <taxon>Acari</taxon>
        <taxon>Parasitiformes</taxon>
        <taxon>Mesostigmata</taxon>
        <taxon>Gamasina</taxon>
        <taxon>Dermanyssoidea</taxon>
        <taxon>Laelapidae</taxon>
        <taxon>Tropilaelaps</taxon>
    </lineage>
</organism>
<dbReference type="EMBL" id="MNPL01000379">
    <property type="protein sequence ID" value="OQR80075.1"/>
    <property type="molecule type" value="Genomic_DNA"/>
</dbReference>
<dbReference type="InParanoid" id="A0A1V9Y2Z9"/>
<name>A0A1V9Y2Z9_9ACAR</name>
<proteinExistence type="predicted"/>
<sequence>MELMRKLHKFSRKGIRINHSAALPRTSTRGHLTARLKSQEPSSYRAVWEEVGVYEEKAAKLDFEEVTFTGSVNRSGAPKYLAKNSDVSGGAERKFGAVLYQFISSSTW</sequence>
<dbReference type="AlphaFoldDB" id="A0A1V9Y2Z9"/>
<comment type="caution">
    <text evidence="1">The sequence shown here is derived from an EMBL/GenBank/DDBJ whole genome shotgun (WGS) entry which is preliminary data.</text>
</comment>
<evidence type="ECO:0000313" key="1">
    <source>
        <dbReference type="EMBL" id="OQR80075.1"/>
    </source>
</evidence>
<accession>A0A1V9Y2Z9</accession>
<protein>
    <submittedName>
        <fullName evidence="1">Uncharacterized protein</fullName>
    </submittedName>
</protein>
<reference evidence="1 2" key="1">
    <citation type="journal article" date="2017" name="Gigascience">
        <title>Draft genome of the honey bee ectoparasitic mite, Tropilaelaps mercedesae, is shaped by the parasitic life history.</title>
        <authorList>
            <person name="Dong X."/>
            <person name="Armstrong S.D."/>
            <person name="Xia D."/>
            <person name="Makepeace B.L."/>
            <person name="Darby A.C."/>
            <person name="Kadowaki T."/>
        </authorList>
    </citation>
    <scope>NUCLEOTIDE SEQUENCE [LARGE SCALE GENOMIC DNA]</scope>
    <source>
        <strain evidence="1">Wuxi-XJTLU</strain>
    </source>
</reference>
<gene>
    <name evidence="1" type="ORF">BIW11_02449</name>
</gene>
<dbReference type="Proteomes" id="UP000192247">
    <property type="component" value="Unassembled WGS sequence"/>
</dbReference>